<keyword evidence="1" id="KW-1133">Transmembrane helix</keyword>
<evidence type="ECO:0000313" key="3">
    <source>
        <dbReference type="Proteomes" id="UP001595947"/>
    </source>
</evidence>
<dbReference type="RefSeq" id="WP_378034037.1">
    <property type="nucleotide sequence ID" value="NZ_JBHSIV010000001.1"/>
</dbReference>
<sequence>MPSIPPDPTPLTREEQALLAAIAAHEHRVDARFATALAAGVAPRSRRRGPVLLVLALVAVVAAPLVLTLAWLLAIAAVALLVVVPTALVVWSIRQGRVDPDGI</sequence>
<dbReference type="Pfam" id="PF11239">
    <property type="entry name" value="DUF3040"/>
    <property type="match status" value="1"/>
</dbReference>
<gene>
    <name evidence="2" type="ORF">ACFPBZ_00550</name>
</gene>
<keyword evidence="1" id="KW-0472">Membrane</keyword>
<dbReference type="InterPro" id="IPR021401">
    <property type="entry name" value="DUF3040"/>
</dbReference>
<evidence type="ECO:0000313" key="2">
    <source>
        <dbReference type="EMBL" id="MFC5060682.1"/>
    </source>
</evidence>
<dbReference type="Proteomes" id="UP001595947">
    <property type="component" value="Unassembled WGS sequence"/>
</dbReference>
<organism evidence="2 3">
    <name type="scientific">Actinomycetospora atypica</name>
    <dbReference type="NCBI Taxonomy" id="1290095"/>
    <lineage>
        <taxon>Bacteria</taxon>
        <taxon>Bacillati</taxon>
        <taxon>Actinomycetota</taxon>
        <taxon>Actinomycetes</taxon>
        <taxon>Pseudonocardiales</taxon>
        <taxon>Pseudonocardiaceae</taxon>
        <taxon>Actinomycetospora</taxon>
    </lineage>
</organism>
<keyword evidence="1" id="KW-0812">Transmembrane</keyword>
<accession>A0ABV9YG78</accession>
<evidence type="ECO:0000256" key="1">
    <source>
        <dbReference type="SAM" id="Phobius"/>
    </source>
</evidence>
<feature type="transmembrane region" description="Helical" evidence="1">
    <location>
        <begin position="51"/>
        <end position="67"/>
    </location>
</feature>
<keyword evidence="3" id="KW-1185">Reference proteome</keyword>
<proteinExistence type="predicted"/>
<feature type="transmembrane region" description="Helical" evidence="1">
    <location>
        <begin position="73"/>
        <end position="93"/>
    </location>
</feature>
<dbReference type="EMBL" id="JBHSIV010000001">
    <property type="protein sequence ID" value="MFC5060682.1"/>
    <property type="molecule type" value="Genomic_DNA"/>
</dbReference>
<reference evidence="3" key="1">
    <citation type="journal article" date="2019" name="Int. J. Syst. Evol. Microbiol.">
        <title>The Global Catalogue of Microorganisms (GCM) 10K type strain sequencing project: providing services to taxonomists for standard genome sequencing and annotation.</title>
        <authorList>
            <consortium name="The Broad Institute Genomics Platform"/>
            <consortium name="The Broad Institute Genome Sequencing Center for Infectious Disease"/>
            <person name="Wu L."/>
            <person name="Ma J."/>
        </authorList>
    </citation>
    <scope>NUCLEOTIDE SEQUENCE [LARGE SCALE GENOMIC DNA]</scope>
    <source>
        <strain evidence="3">CGMCC 4.7093</strain>
    </source>
</reference>
<comment type="caution">
    <text evidence="2">The sequence shown here is derived from an EMBL/GenBank/DDBJ whole genome shotgun (WGS) entry which is preliminary data.</text>
</comment>
<protein>
    <submittedName>
        <fullName evidence="2">DUF3040 domain-containing protein</fullName>
    </submittedName>
</protein>
<name>A0ABV9YG78_9PSEU</name>